<evidence type="ECO:0000256" key="5">
    <source>
        <dbReference type="ARBA" id="ARBA00022741"/>
    </source>
</evidence>
<dbReference type="GO" id="GO:0046522">
    <property type="term" value="F:S-methyl-5-thioribose kinase activity"/>
    <property type="evidence" value="ECO:0007669"/>
    <property type="project" value="UniProtKB-EC"/>
</dbReference>
<dbReference type="Pfam" id="PF01636">
    <property type="entry name" value="APH"/>
    <property type="match status" value="1"/>
</dbReference>
<dbReference type="Gene3D" id="3.30.200.20">
    <property type="entry name" value="Phosphorylase Kinase, domain 1"/>
    <property type="match status" value="1"/>
</dbReference>
<feature type="domain" description="Aminoglycoside phosphotransferase" evidence="8">
    <location>
        <begin position="33"/>
        <end position="269"/>
    </location>
</feature>
<dbReference type="PANTHER" id="PTHR34273">
    <property type="entry name" value="METHYLTHIORIBOSE KINASE"/>
    <property type="match status" value="1"/>
</dbReference>
<sequence>MSRFDQYFLMEEADILEYVREKYDFFPADAQLTCKEIGDGNLNYVFRVQDPATGKSVILKHSGIETRAHSGRKVDIDRNRIEAEILQRQNELAPGFVPKIYGYDPIMCCCAMEDLKDYTILRTALLDYRTFPKFADQITTYMVNILLPTTDVALDHKQKKALVKSYINPDLCSITEQLVYDDAVGNFAGKNYVVAPLADFVEQEVYADKALRLEAAKLKFDFMEHAQALIHGDLHSGSIFVTEDSTKAFDPEFAFYGPMGYDVGNVIAHTLFALVHAEGTLPEGDARRTAFRTWALDTTYQIVDLFREKFLRKYAEVVTDKLAATEGFAEYYLDGVMADTAATAGMELIRRIVGVAKVKDITTIEDETRRAEMEKALVHIAKTLILERGTIRTGHDWKNVVEAYL</sequence>
<protein>
    <recommendedName>
        <fullName evidence="3">S-methyl-5-thioribose kinase</fullName>
        <ecNumber evidence="3">2.7.1.100</ecNumber>
    </recommendedName>
</protein>
<proteinExistence type="inferred from homology"/>
<dbReference type="Proteomes" id="UP000824048">
    <property type="component" value="Unassembled WGS sequence"/>
</dbReference>
<dbReference type="GO" id="GO:0009086">
    <property type="term" value="P:methionine biosynthetic process"/>
    <property type="evidence" value="ECO:0007669"/>
    <property type="project" value="InterPro"/>
</dbReference>
<dbReference type="NCBIfam" id="TIGR01767">
    <property type="entry name" value="MTRK"/>
    <property type="match status" value="1"/>
</dbReference>
<dbReference type="SUPFAM" id="SSF56112">
    <property type="entry name" value="Protein kinase-like (PK-like)"/>
    <property type="match status" value="1"/>
</dbReference>
<evidence type="ECO:0000256" key="3">
    <source>
        <dbReference type="ARBA" id="ARBA00012128"/>
    </source>
</evidence>
<dbReference type="InterPro" id="IPR011009">
    <property type="entry name" value="Kinase-like_dom_sf"/>
</dbReference>
<accession>A0A9D2ERH9</accession>
<dbReference type="InterPro" id="IPR002575">
    <property type="entry name" value="Aminoglycoside_PTrfase"/>
</dbReference>
<evidence type="ECO:0000256" key="4">
    <source>
        <dbReference type="ARBA" id="ARBA00022679"/>
    </source>
</evidence>
<comment type="subunit">
    <text evidence="2">Homodimer.</text>
</comment>
<evidence type="ECO:0000256" key="6">
    <source>
        <dbReference type="ARBA" id="ARBA00022777"/>
    </source>
</evidence>
<dbReference type="PIRSF" id="PIRSF031134">
    <property type="entry name" value="MTRK"/>
    <property type="match status" value="1"/>
</dbReference>
<comment type="caution">
    <text evidence="9">The sequence shown here is derived from an EMBL/GenBank/DDBJ whole genome shotgun (WGS) entry which is preliminary data.</text>
</comment>
<comment type="similarity">
    <text evidence="1">Belongs to the methylthioribose kinase family.</text>
</comment>
<keyword evidence="4 9" id="KW-0808">Transferase</keyword>
<dbReference type="GO" id="GO:0005524">
    <property type="term" value="F:ATP binding"/>
    <property type="evidence" value="ECO:0007669"/>
    <property type="project" value="UniProtKB-KW"/>
</dbReference>
<evidence type="ECO:0000256" key="7">
    <source>
        <dbReference type="ARBA" id="ARBA00022840"/>
    </source>
</evidence>
<evidence type="ECO:0000313" key="9">
    <source>
        <dbReference type="EMBL" id="HIZ42357.1"/>
    </source>
</evidence>
<dbReference type="Gene3D" id="3.90.1200.10">
    <property type="match status" value="1"/>
</dbReference>
<gene>
    <name evidence="9" type="primary">mtnK</name>
    <name evidence="9" type="ORF">H9811_07320</name>
</gene>
<keyword evidence="7" id="KW-0067">ATP-binding</keyword>
<organism evidence="9 10">
    <name type="scientific">Candidatus Gemmiger excrementigallinarum</name>
    <dbReference type="NCBI Taxonomy" id="2838609"/>
    <lineage>
        <taxon>Bacteria</taxon>
        <taxon>Bacillati</taxon>
        <taxon>Bacillota</taxon>
        <taxon>Clostridia</taxon>
        <taxon>Eubacteriales</taxon>
        <taxon>Gemmiger</taxon>
    </lineage>
</organism>
<dbReference type="EMBL" id="DXBP01000049">
    <property type="protein sequence ID" value="HIZ42357.1"/>
    <property type="molecule type" value="Genomic_DNA"/>
</dbReference>
<name>A0A9D2ERH9_9FIRM</name>
<evidence type="ECO:0000256" key="2">
    <source>
        <dbReference type="ARBA" id="ARBA00011738"/>
    </source>
</evidence>
<reference evidence="9" key="2">
    <citation type="submission" date="2021-04" db="EMBL/GenBank/DDBJ databases">
        <authorList>
            <person name="Gilroy R."/>
        </authorList>
    </citation>
    <scope>NUCLEOTIDE SEQUENCE</scope>
    <source>
        <strain evidence="9">ChiSxjej1B13-11774</strain>
    </source>
</reference>
<keyword evidence="6 9" id="KW-0418">Kinase</keyword>
<keyword evidence="5" id="KW-0547">Nucleotide-binding</keyword>
<reference evidence="9" key="1">
    <citation type="journal article" date="2021" name="PeerJ">
        <title>Extensive microbial diversity within the chicken gut microbiome revealed by metagenomics and culture.</title>
        <authorList>
            <person name="Gilroy R."/>
            <person name="Ravi A."/>
            <person name="Getino M."/>
            <person name="Pursley I."/>
            <person name="Horton D.L."/>
            <person name="Alikhan N.F."/>
            <person name="Baker D."/>
            <person name="Gharbi K."/>
            <person name="Hall N."/>
            <person name="Watson M."/>
            <person name="Adriaenssens E.M."/>
            <person name="Foster-Nyarko E."/>
            <person name="Jarju S."/>
            <person name="Secka A."/>
            <person name="Antonio M."/>
            <person name="Oren A."/>
            <person name="Chaudhuri R.R."/>
            <person name="La Ragione R."/>
            <person name="Hildebrand F."/>
            <person name="Pallen M.J."/>
        </authorList>
    </citation>
    <scope>NUCLEOTIDE SEQUENCE</scope>
    <source>
        <strain evidence="9">ChiSxjej1B13-11774</strain>
    </source>
</reference>
<dbReference type="AlphaFoldDB" id="A0A9D2ERH9"/>
<dbReference type="InterPro" id="IPR009212">
    <property type="entry name" value="Methylthioribose_kinase"/>
</dbReference>
<evidence type="ECO:0000313" key="10">
    <source>
        <dbReference type="Proteomes" id="UP000824048"/>
    </source>
</evidence>
<dbReference type="PANTHER" id="PTHR34273:SF2">
    <property type="entry name" value="METHYLTHIORIBOSE KINASE"/>
    <property type="match status" value="1"/>
</dbReference>
<dbReference type="EC" id="2.7.1.100" evidence="3"/>
<evidence type="ECO:0000259" key="8">
    <source>
        <dbReference type="Pfam" id="PF01636"/>
    </source>
</evidence>
<evidence type="ECO:0000256" key="1">
    <source>
        <dbReference type="ARBA" id="ARBA00010165"/>
    </source>
</evidence>